<evidence type="ECO:0000313" key="2">
    <source>
        <dbReference type="EMBL" id="ALE91883.1"/>
    </source>
</evidence>
<dbReference type="Proteomes" id="UP000062833">
    <property type="component" value="Chromosome"/>
</dbReference>
<feature type="transmembrane region" description="Helical" evidence="1">
    <location>
        <begin position="208"/>
        <end position="226"/>
    </location>
</feature>
<feature type="transmembrane region" description="Helical" evidence="1">
    <location>
        <begin position="101"/>
        <end position="120"/>
    </location>
</feature>
<dbReference type="EMBL" id="CP012677">
    <property type="protein sequence ID" value="ALE91883.1"/>
    <property type="molecule type" value="Genomic_DNA"/>
</dbReference>
<dbReference type="KEGG" id="aaq:AOC05_05285"/>
<dbReference type="PIRSF" id="PIRSF010219">
    <property type="entry name" value="UCP010219"/>
    <property type="match status" value="1"/>
</dbReference>
<keyword evidence="3" id="KW-1185">Reference proteome</keyword>
<dbReference type="InterPro" id="IPR016566">
    <property type="entry name" value="UCP010219"/>
</dbReference>
<feature type="transmembrane region" description="Helical" evidence="1">
    <location>
        <begin position="175"/>
        <end position="196"/>
    </location>
</feature>
<sequence>MTHNSPDEGATPAKATGSFAELAQEMATKSALVRKDNGHIDLLAAAGGIRGIAESVLPGLAFLVVFTLTRNLPWSLAGSVAIAVVFLVARLIQRTPLTQSLAGILGVALSAVLAMTTGKAENFYLWGFVTNAGYILAMVVSIAVRWPVLGLLFGYARNEGVRWRDQPERLRAYRVATWIIIGVLAARLAVQLPLYLSEQVDALGAMRLIMGVPLYALGLWVAWLISRPVRDELITKVD</sequence>
<protein>
    <submittedName>
        <fullName evidence="2">Potassium ABC transporter</fullName>
    </submittedName>
</protein>
<keyword evidence="1" id="KW-0472">Membrane</keyword>
<proteinExistence type="predicted"/>
<dbReference type="RefSeq" id="WP_062006294.1">
    <property type="nucleotide sequence ID" value="NZ_CP012677.1"/>
</dbReference>
<gene>
    <name evidence="2" type="ORF">AOC05_05285</name>
</gene>
<dbReference type="Pfam" id="PF11361">
    <property type="entry name" value="DUF3159"/>
    <property type="match status" value="1"/>
</dbReference>
<reference evidence="3" key="1">
    <citation type="submission" date="2015-09" db="EMBL/GenBank/DDBJ databases">
        <title>Complete genome of Arthrobacter alpinus strain R3.8.</title>
        <authorList>
            <person name="See-Too W.S."/>
            <person name="Chan K.G."/>
        </authorList>
    </citation>
    <scope>NUCLEOTIDE SEQUENCE [LARGE SCALE GENOMIC DNA]</scope>
    <source>
        <strain evidence="3">R3.8</strain>
    </source>
</reference>
<dbReference type="PATRIC" id="fig|656366.3.peg.1136"/>
<evidence type="ECO:0000256" key="1">
    <source>
        <dbReference type="SAM" id="Phobius"/>
    </source>
</evidence>
<feature type="transmembrane region" description="Helical" evidence="1">
    <location>
        <begin position="132"/>
        <end position="155"/>
    </location>
</feature>
<keyword evidence="1" id="KW-1133">Transmembrane helix</keyword>
<accession>A0A0M4RMY0</accession>
<name>A0A0M4RMY0_9MICC</name>
<dbReference type="AlphaFoldDB" id="A0A0M4RMY0"/>
<feature type="transmembrane region" description="Helical" evidence="1">
    <location>
        <begin position="72"/>
        <end position="89"/>
    </location>
</feature>
<keyword evidence="1" id="KW-0812">Transmembrane</keyword>
<evidence type="ECO:0000313" key="3">
    <source>
        <dbReference type="Proteomes" id="UP000062833"/>
    </source>
</evidence>
<organism evidence="2 3">
    <name type="scientific">Arthrobacter alpinus</name>
    <dbReference type="NCBI Taxonomy" id="656366"/>
    <lineage>
        <taxon>Bacteria</taxon>
        <taxon>Bacillati</taxon>
        <taxon>Actinomycetota</taxon>
        <taxon>Actinomycetes</taxon>
        <taxon>Micrococcales</taxon>
        <taxon>Micrococcaceae</taxon>
        <taxon>Arthrobacter</taxon>
    </lineage>
</organism>